<dbReference type="PANTHER" id="PTHR35381:SF1">
    <property type="entry name" value="EF-HAND DOMAIN-CONTAINING PROTEIN"/>
    <property type="match status" value="1"/>
</dbReference>
<dbReference type="AlphaFoldDB" id="A0AAU9JPW6"/>
<feature type="compositionally biased region" description="Basic and acidic residues" evidence="1">
    <location>
        <begin position="393"/>
        <end position="408"/>
    </location>
</feature>
<evidence type="ECO:0000313" key="2">
    <source>
        <dbReference type="EMBL" id="CAG9323776.1"/>
    </source>
</evidence>
<dbReference type="EMBL" id="CAJZBQ010000035">
    <property type="protein sequence ID" value="CAG9323776.1"/>
    <property type="molecule type" value="Genomic_DNA"/>
</dbReference>
<dbReference type="PANTHER" id="PTHR35381">
    <property type="entry name" value="EF-HAND DOMAIN-CONTAINING PROTEIN"/>
    <property type="match status" value="1"/>
</dbReference>
<reference evidence="2" key="1">
    <citation type="submission" date="2021-09" db="EMBL/GenBank/DDBJ databases">
        <authorList>
            <consortium name="AG Swart"/>
            <person name="Singh M."/>
            <person name="Singh A."/>
            <person name="Seah K."/>
            <person name="Emmerich C."/>
        </authorList>
    </citation>
    <scope>NUCLEOTIDE SEQUENCE</scope>
    <source>
        <strain evidence="2">ATCC30299</strain>
    </source>
</reference>
<accession>A0AAU9JPW6</accession>
<protein>
    <recommendedName>
        <fullName evidence="4">EF-hand domain-containing protein</fullName>
    </recommendedName>
</protein>
<name>A0AAU9JPW6_9CILI</name>
<proteinExistence type="predicted"/>
<comment type="caution">
    <text evidence="2">The sequence shown here is derived from an EMBL/GenBank/DDBJ whole genome shotgun (WGS) entry which is preliminary data.</text>
</comment>
<sequence length="691" mass="82026">MEGNLFYSKSKSRNLLEIPSSPQTNTATFPTELLNPNRGQEILIMTIDIGDGKKEPIVVHEADEPSDLARSFAQKFGINKKLEEALTHQIEYQIELLIKEQEQKMREQAKKQKNIIETPQEMSEAASYELLEGNSRKERFLQRSASENIGEKLYFKGIQQKERTERNNQMMKLKIQERQSNELTFKPAINTNRTESIKKSSSRHEDSLISQKTIREEKLEKERAEKTEKEKEICTFSPQVNPMSEKILQRKMRQQSKDKFNELYEEAKIRKIRQEEINKQVIANEFSYRPEINENNSRFVPQDQDPIERYYEIYQMLNPDRNEEISWSGIVVENIDAEVFAIIRPLLEELEGLGQNLNFEEFCESMDNLVKILSPAEKRILTTRKVKGAPQTERSDRNNQMRIQERQNNDINFRPKTNRPNSQKKTSGRREDSLIYQKIVMEEKLEKLKDELLEKEKEICTFVPQINHMSEKILQRKQRQTKDKFNELYEHAKIRKIKQEEINKQIIANEFPYRPEVYESNTRFICKNRVERYYDIYKMLNPDHNGEISWNGIIIEKIDTEVFALIRPLLEELEGLGQNLNFEEFCESMDNLVKILSPVEKRILTTKKKQKKVEEEPEFKLQSVNRSQLPADLAEIYDRQVEQKIKSEKRLELEREKLKASELDGCTFQPKIKVYRPQQEYYDRRYKINAN</sequence>
<keyword evidence="3" id="KW-1185">Reference proteome</keyword>
<gene>
    <name evidence="2" type="ORF">BSTOLATCC_MIC34812</name>
</gene>
<feature type="region of interest" description="Disordered" evidence="1">
    <location>
        <begin position="383"/>
        <end position="431"/>
    </location>
</feature>
<evidence type="ECO:0000256" key="1">
    <source>
        <dbReference type="SAM" id="MobiDB-lite"/>
    </source>
</evidence>
<feature type="compositionally biased region" description="Basic and acidic residues" evidence="1">
    <location>
        <begin position="195"/>
        <end position="210"/>
    </location>
</feature>
<organism evidence="2 3">
    <name type="scientific">Blepharisma stoltei</name>
    <dbReference type="NCBI Taxonomy" id="1481888"/>
    <lineage>
        <taxon>Eukaryota</taxon>
        <taxon>Sar</taxon>
        <taxon>Alveolata</taxon>
        <taxon>Ciliophora</taxon>
        <taxon>Postciliodesmatophora</taxon>
        <taxon>Heterotrichea</taxon>
        <taxon>Heterotrichida</taxon>
        <taxon>Blepharismidae</taxon>
        <taxon>Blepharisma</taxon>
    </lineage>
</organism>
<evidence type="ECO:0008006" key="4">
    <source>
        <dbReference type="Google" id="ProtNLM"/>
    </source>
</evidence>
<feature type="region of interest" description="Disordered" evidence="1">
    <location>
        <begin position="191"/>
        <end position="210"/>
    </location>
</feature>
<dbReference type="Proteomes" id="UP001162131">
    <property type="component" value="Unassembled WGS sequence"/>
</dbReference>
<evidence type="ECO:0000313" key="3">
    <source>
        <dbReference type="Proteomes" id="UP001162131"/>
    </source>
</evidence>